<dbReference type="EMBL" id="VSRR010000997">
    <property type="protein sequence ID" value="MPC21627.1"/>
    <property type="molecule type" value="Genomic_DNA"/>
</dbReference>
<protein>
    <submittedName>
        <fullName evidence="1">Uncharacterized protein</fullName>
    </submittedName>
</protein>
<dbReference type="AlphaFoldDB" id="A0A5B7DKK5"/>
<comment type="caution">
    <text evidence="1">The sequence shown here is derived from an EMBL/GenBank/DDBJ whole genome shotgun (WGS) entry which is preliminary data.</text>
</comment>
<name>A0A5B7DKK5_PORTR</name>
<evidence type="ECO:0000313" key="2">
    <source>
        <dbReference type="Proteomes" id="UP000324222"/>
    </source>
</evidence>
<proteinExistence type="predicted"/>
<dbReference type="Proteomes" id="UP000324222">
    <property type="component" value="Unassembled WGS sequence"/>
</dbReference>
<sequence>MGRRAEGRGQWVKWEGNVVTPGLQVYINQPGEVWMRFRLEKAPRWVWQEPWPPQAVPGVGRAHA</sequence>
<evidence type="ECO:0000313" key="1">
    <source>
        <dbReference type="EMBL" id="MPC21627.1"/>
    </source>
</evidence>
<gene>
    <name evidence="1" type="ORF">E2C01_014618</name>
</gene>
<keyword evidence="2" id="KW-1185">Reference proteome</keyword>
<reference evidence="1 2" key="1">
    <citation type="submission" date="2019-05" db="EMBL/GenBank/DDBJ databases">
        <title>Another draft genome of Portunus trituberculatus and its Hox gene families provides insights of decapod evolution.</title>
        <authorList>
            <person name="Jeong J.-H."/>
            <person name="Song I."/>
            <person name="Kim S."/>
            <person name="Choi T."/>
            <person name="Kim D."/>
            <person name="Ryu S."/>
            <person name="Kim W."/>
        </authorList>
    </citation>
    <scope>NUCLEOTIDE SEQUENCE [LARGE SCALE GENOMIC DNA]</scope>
    <source>
        <tissue evidence="1">Muscle</tissue>
    </source>
</reference>
<organism evidence="1 2">
    <name type="scientific">Portunus trituberculatus</name>
    <name type="common">Swimming crab</name>
    <name type="synonym">Neptunus trituberculatus</name>
    <dbReference type="NCBI Taxonomy" id="210409"/>
    <lineage>
        <taxon>Eukaryota</taxon>
        <taxon>Metazoa</taxon>
        <taxon>Ecdysozoa</taxon>
        <taxon>Arthropoda</taxon>
        <taxon>Crustacea</taxon>
        <taxon>Multicrustacea</taxon>
        <taxon>Malacostraca</taxon>
        <taxon>Eumalacostraca</taxon>
        <taxon>Eucarida</taxon>
        <taxon>Decapoda</taxon>
        <taxon>Pleocyemata</taxon>
        <taxon>Brachyura</taxon>
        <taxon>Eubrachyura</taxon>
        <taxon>Portunoidea</taxon>
        <taxon>Portunidae</taxon>
        <taxon>Portuninae</taxon>
        <taxon>Portunus</taxon>
    </lineage>
</organism>
<accession>A0A5B7DKK5</accession>